<dbReference type="Gene3D" id="3.40.50.720">
    <property type="entry name" value="NAD(P)-binding Rossmann-like Domain"/>
    <property type="match status" value="1"/>
</dbReference>
<evidence type="ECO:0000256" key="3">
    <source>
        <dbReference type="ARBA" id="ARBA00022857"/>
    </source>
</evidence>
<comment type="caution">
    <text evidence="13">Lacks conserved residue(s) required for the propagation of feature annotation.</text>
</comment>
<evidence type="ECO:0000259" key="19">
    <source>
        <dbReference type="Pfam" id="PF07479"/>
    </source>
</evidence>
<evidence type="ECO:0000256" key="11">
    <source>
        <dbReference type="ARBA" id="ARBA00069372"/>
    </source>
</evidence>
<reference evidence="20 21" key="1">
    <citation type="submission" date="2020-04" db="EMBL/GenBank/DDBJ databases">
        <title>MicrobeNet Type strains.</title>
        <authorList>
            <person name="Nicholson A.C."/>
        </authorList>
    </citation>
    <scope>NUCLEOTIDE SEQUENCE [LARGE SCALE GENOMIC DNA]</scope>
    <source>
        <strain evidence="20 21">ATCC BAA-789</strain>
    </source>
</reference>
<dbReference type="Pfam" id="PF01210">
    <property type="entry name" value="NAD_Gly3P_dh_N"/>
    <property type="match status" value="1"/>
</dbReference>
<accession>A0A9X5ISE8</accession>
<feature type="domain" description="Glycerol-3-phosphate dehydrogenase NAD-dependent C-terminal" evidence="19">
    <location>
        <begin position="195"/>
        <end position="335"/>
    </location>
</feature>
<feature type="binding site" evidence="16">
    <location>
        <position position="270"/>
    </location>
    <ligand>
        <name>NAD(+)</name>
        <dbReference type="ChEBI" id="CHEBI:57540"/>
    </ligand>
</feature>
<evidence type="ECO:0000256" key="15">
    <source>
        <dbReference type="PIRSR" id="PIRSR000114-2"/>
    </source>
</evidence>
<dbReference type="PANTHER" id="PTHR11728">
    <property type="entry name" value="GLYCEROL-3-PHOSPHATE DEHYDROGENASE"/>
    <property type="match status" value="1"/>
</dbReference>
<name>A0A9X5ISE8_9MICO</name>
<dbReference type="InterPro" id="IPR006168">
    <property type="entry name" value="G3P_DH_NAD-dep"/>
</dbReference>
<feature type="binding site" evidence="13">
    <location>
        <position position="270"/>
    </location>
    <ligand>
        <name>sn-glycerol 3-phosphate</name>
        <dbReference type="ChEBI" id="CHEBI:57597"/>
    </ligand>
</feature>
<feature type="binding site" evidence="15">
    <location>
        <position position="121"/>
    </location>
    <ligand>
        <name>substrate</name>
    </ligand>
</feature>
<evidence type="ECO:0000256" key="1">
    <source>
        <dbReference type="ARBA" id="ARBA00011009"/>
    </source>
</evidence>
<evidence type="ECO:0000256" key="12">
    <source>
        <dbReference type="ARBA" id="ARBA00080511"/>
    </source>
</evidence>
<dbReference type="InterPro" id="IPR011128">
    <property type="entry name" value="G3P_DH_NAD-dep_N"/>
</dbReference>
<feature type="binding site" evidence="13">
    <location>
        <position position="155"/>
    </location>
    <ligand>
        <name>NADPH</name>
        <dbReference type="ChEBI" id="CHEBI:57783"/>
    </ligand>
</feature>
<dbReference type="PRINTS" id="PR00077">
    <property type="entry name" value="GPDHDRGNASE"/>
</dbReference>
<keyword evidence="7 13" id="KW-0594">Phospholipid biosynthesis</keyword>
<evidence type="ECO:0000256" key="13">
    <source>
        <dbReference type="HAMAP-Rule" id="MF_00394"/>
    </source>
</evidence>
<dbReference type="Gene3D" id="1.10.1040.10">
    <property type="entry name" value="N-(1-d-carboxylethyl)-l-norvaline Dehydrogenase, domain 2"/>
    <property type="match status" value="1"/>
</dbReference>
<comment type="subcellular location">
    <subcellularLocation>
        <location evidence="13">Cytoplasm</location>
    </subcellularLocation>
</comment>
<evidence type="ECO:0000256" key="16">
    <source>
        <dbReference type="PIRSR" id="PIRSR000114-3"/>
    </source>
</evidence>
<dbReference type="RefSeq" id="WP_168447074.1">
    <property type="nucleotide sequence ID" value="NZ_JAAXOW010000002.1"/>
</dbReference>
<proteinExistence type="inferred from homology"/>
<dbReference type="GO" id="GO:0005975">
    <property type="term" value="P:carbohydrate metabolic process"/>
    <property type="evidence" value="ECO:0007669"/>
    <property type="project" value="InterPro"/>
</dbReference>
<feature type="binding site" evidence="13">
    <location>
        <position position="121"/>
    </location>
    <ligand>
        <name>NADPH</name>
        <dbReference type="ChEBI" id="CHEBI:57783"/>
    </ligand>
</feature>
<keyword evidence="13" id="KW-0547">Nucleotide-binding</keyword>
<feature type="binding site" evidence="13">
    <location>
        <position position="151"/>
    </location>
    <ligand>
        <name>sn-glycerol 3-phosphate</name>
        <dbReference type="ChEBI" id="CHEBI:57597"/>
    </ligand>
</feature>
<evidence type="ECO:0000256" key="2">
    <source>
        <dbReference type="ARBA" id="ARBA00022516"/>
    </source>
</evidence>
<dbReference type="InterPro" id="IPR036291">
    <property type="entry name" value="NAD(P)-bd_dom_sf"/>
</dbReference>
<dbReference type="InterPro" id="IPR006109">
    <property type="entry name" value="G3P_DH_NAD-dep_C"/>
</dbReference>
<evidence type="ECO:0000256" key="7">
    <source>
        <dbReference type="ARBA" id="ARBA00023209"/>
    </source>
</evidence>
<feature type="active site" description="Proton acceptor" evidence="13 14">
    <location>
        <position position="206"/>
    </location>
</feature>
<dbReference type="NCBIfam" id="NF000942">
    <property type="entry name" value="PRK00094.1-4"/>
    <property type="match status" value="1"/>
</dbReference>
<keyword evidence="6 13" id="KW-0443">Lipid metabolism</keyword>
<evidence type="ECO:0000259" key="18">
    <source>
        <dbReference type="Pfam" id="PF01210"/>
    </source>
</evidence>
<comment type="catalytic activity">
    <reaction evidence="13">
        <text>sn-glycerol 3-phosphate + NAD(+) = dihydroxyacetone phosphate + NADH + H(+)</text>
        <dbReference type="Rhea" id="RHEA:11092"/>
        <dbReference type="ChEBI" id="CHEBI:15378"/>
        <dbReference type="ChEBI" id="CHEBI:57540"/>
        <dbReference type="ChEBI" id="CHEBI:57597"/>
        <dbReference type="ChEBI" id="CHEBI:57642"/>
        <dbReference type="ChEBI" id="CHEBI:57945"/>
        <dbReference type="EC" id="1.1.1.94"/>
    </reaction>
</comment>
<dbReference type="NCBIfam" id="NF000940">
    <property type="entry name" value="PRK00094.1-2"/>
    <property type="match status" value="1"/>
</dbReference>
<feature type="binding site" evidence="13">
    <location>
        <position position="27"/>
    </location>
    <ligand>
        <name>NADPH</name>
        <dbReference type="ChEBI" id="CHEBI:57783"/>
    </ligand>
</feature>
<feature type="binding site" evidence="13">
    <location>
        <position position="296"/>
    </location>
    <ligand>
        <name>NADPH</name>
        <dbReference type="ChEBI" id="CHEBI:57783"/>
    </ligand>
</feature>
<dbReference type="HAMAP" id="MF_00394">
    <property type="entry name" value="NAD_Glyc3P_dehydrog"/>
    <property type="match status" value="1"/>
</dbReference>
<evidence type="ECO:0000313" key="21">
    <source>
        <dbReference type="Proteomes" id="UP000774283"/>
    </source>
</evidence>
<keyword evidence="4 13" id="KW-0560">Oxidoreductase</keyword>
<feature type="binding site" evidence="13">
    <location>
        <position position="206"/>
    </location>
    <ligand>
        <name>sn-glycerol 3-phosphate</name>
        <dbReference type="ChEBI" id="CHEBI:57597"/>
    </ligand>
</feature>
<feature type="binding site" evidence="13">
    <location>
        <position position="269"/>
    </location>
    <ligand>
        <name>sn-glycerol 3-phosphate</name>
        <dbReference type="ChEBI" id="CHEBI:57597"/>
    </ligand>
</feature>
<comment type="catalytic activity">
    <reaction evidence="9">
        <text>sn-glycerol 3-phosphate + NADP(+) = dihydroxyacetone phosphate + NADPH + H(+)</text>
        <dbReference type="Rhea" id="RHEA:11096"/>
        <dbReference type="ChEBI" id="CHEBI:15378"/>
        <dbReference type="ChEBI" id="CHEBI:57597"/>
        <dbReference type="ChEBI" id="CHEBI:57642"/>
        <dbReference type="ChEBI" id="CHEBI:57783"/>
        <dbReference type="ChEBI" id="CHEBI:58349"/>
        <dbReference type="EC" id="1.1.1.94"/>
    </reaction>
    <physiologicalReaction direction="right-to-left" evidence="9">
        <dbReference type="Rhea" id="RHEA:11098"/>
    </physiologicalReaction>
</comment>
<feature type="binding site" evidence="15">
    <location>
        <begin position="270"/>
        <end position="271"/>
    </location>
    <ligand>
        <name>substrate</name>
    </ligand>
</feature>
<keyword evidence="8 13" id="KW-1208">Phospholipid metabolism</keyword>
<evidence type="ECO:0000256" key="9">
    <source>
        <dbReference type="ARBA" id="ARBA00052716"/>
    </source>
</evidence>
<comment type="function">
    <text evidence="13">Catalyzes the reduction of the glycolytic intermediate dihydroxyacetone phosphate (DHAP) to sn-glycerol 3-phosphate (G3P), the key precursor for phospholipid synthesis.</text>
</comment>
<comment type="similarity">
    <text evidence="1 13 17">Belongs to the NAD-dependent glycerol-3-phosphate dehydrogenase family.</text>
</comment>
<dbReference type="GO" id="GO:0046167">
    <property type="term" value="P:glycerol-3-phosphate biosynthetic process"/>
    <property type="evidence" value="ECO:0007669"/>
    <property type="project" value="UniProtKB-UniRule"/>
</dbReference>
<keyword evidence="13" id="KW-0963">Cytoplasm</keyword>
<dbReference type="GO" id="GO:0051287">
    <property type="term" value="F:NAD binding"/>
    <property type="evidence" value="ECO:0007669"/>
    <property type="project" value="InterPro"/>
</dbReference>
<dbReference type="SUPFAM" id="SSF51735">
    <property type="entry name" value="NAD(P)-binding Rossmann-fold domains"/>
    <property type="match status" value="1"/>
</dbReference>
<keyword evidence="3 13" id="KW-0521">NADP</keyword>
<feature type="domain" description="Glycerol-3-phosphate dehydrogenase NAD-dependent N-terminal" evidence="18">
    <location>
        <begin position="20"/>
        <end position="174"/>
    </location>
</feature>
<dbReference type="PANTHER" id="PTHR11728:SF1">
    <property type="entry name" value="GLYCEROL-3-PHOSPHATE DEHYDROGENASE [NAD(+)] 2, CHLOROPLASTIC"/>
    <property type="match status" value="1"/>
</dbReference>
<dbReference type="InterPro" id="IPR013328">
    <property type="entry name" value="6PGD_dom2"/>
</dbReference>
<feature type="binding site" evidence="13">
    <location>
        <position position="121"/>
    </location>
    <ligand>
        <name>sn-glycerol 3-phosphate</name>
        <dbReference type="ChEBI" id="CHEBI:57597"/>
    </ligand>
</feature>
<keyword evidence="2 13" id="KW-0444">Lipid biosynthesis</keyword>
<dbReference type="FunFam" id="1.10.1040.10:FF:000001">
    <property type="entry name" value="Glycerol-3-phosphate dehydrogenase [NAD(P)+]"/>
    <property type="match status" value="1"/>
</dbReference>
<feature type="binding site" evidence="13">
    <location>
        <position position="270"/>
    </location>
    <ligand>
        <name>NADPH</name>
        <dbReference type="ChEBI" id="CHEBI:57783"/>
    </ligand>
</feature>
<sequence length="348" mass="35797">MTEPLTTEPTATTEPRLRAAVLGSGAWGTTFAMVLADAGCDVTIWGRSQQVCDQIMSEHRNSRNLPGIRLPESIRATTDAAAALDGAELVVIAIPSQSARETLTALRADVPDGAVVVSLMKGVELETDRRMSEVVAEALGIDDARVVVVSGPNLAREIAERQPTATVVAGTDAAATSLVARACSTPYFRPYTNADVVGVELCGAVKNVIAVAVGIAQGCGYGLNTTATVITRGLVEITRLGLALGANVETFPGLAGMGDLMATCASPLSRNHTLGKHIGAGLTLDEAITATGGTAEGVKSSRSVLELARAHGVEMPITAAVAGVLHEGLPVEEMASSLLARPKRAEGL</sequence>
<comment type="pathway">
    <text evidence="13">Membrane lipid metabolism; glycerophospholipid metabolism.</text>
</comment>
<evidence type="ECO:0000256" key="5">
    <source>
        <dbReference type="ARBA" id="ARBA00023027"/>
    </source>
</evidence>
<dbReference type="InterPro" id="IPR008927">
    <property type="entry name" value="6-PGluconate_DH-like_C_sf"/>
</dbReference>
<evidence type="ECO:0000256" key="6">
    <source>
        <dbReference type="ARBA" id="ARBA00023098"/>
    </source>
</evidence>
<feature type="binding site" evidence="16">
    <location>
        <begin position="23"/>
        <end position="28"/>
    </location>
    <ligand>
        <name>NAD(+)</name>
        <dbReference type="ChEBI" id="CHEBI:57540"/>
    </ligand>
</feature>
<evidence type="ECO:0000256" key="10">
    <source>
        <dbReference type="ARBA" id="ARBA00066687"/>
    </source>
</evidence>
<gene>
    <name evidence="13" type="primary">gpsA</name>
    <name evidence="20" type="ORF">HF995_06755</name>
</gene>
<dbReference type="GO" id="GO:0046168">
    <property type="term" value="P:glycerol-3-phosphate catabolic process"/>
    <property type="evidence" value="ECO:0007669"/>
    <property type="project" value="InterPro"/>
</dbReference>
<feature type="binding site" evidence="16">
    <location>
        <position position="155"/>
    </location>
    <ligand>
        <name>NAD(+)</name>
        <dbReference type="ChEBI" id="CHEBI:57540"/>
    </ligand>
</feature>
<organism evidence="20 21">
    <name type="scientific">Sanguibacter hominis ATCC BAA-789</name>
    <dbReference type="NCBI Taxonomy" id="1312740"/>
    <lineage>
        <taxon>Bacteria</taxon>
        <taxon>Bacillati</taxon>
        <taxon>Actinomycetota</taxon>
        <taxon>Actinomycetes</taxon>
        <taxon>Micrococcales</taxon>
        <taxon>Sanguibacteraceae</taxon>
        <taxon>Sanguibacter</taxon>
    </lineage>
</organism>
<evidence type="ECO:0000256" key="14">
    <source>
        <dbReference type="PIRSR" id="PIRSR000114-1"/>
    </source>
</evidence>
<evidence type="ECO:0000256" key="4">
    <source>
        <dbReference type="ARBA" id="ARBA00023002"/>
    </source>
</evidence>
<dbReference type="SUPFAM" id="SSF48179">
    <property type="entry name" value="6-phosphogluconate dehydrogenase C-terminal domain-like"/>
    <property type="match status" value="1"/>
</dbReference>
<dbReference type="EMBL" id="JAAXOW010000002">
    <property type="protein sequence ID" value="NKX92976.1"/>
    <property type="molecule type" value="Genomic_DNA"/>
</dbReference>
<dbReference type="AlphaFoldDB" id="A0A9X5ISE8"/>
<dbReference type="Pfam" id="PF07479">
    <property type="entry name" value="NAD_Gly3P_dh_C"/>
    <property type="match status" value="1"/>
</dbReference>
<keyword evidence="21" id="KW-1185">Reference proteome</keyword>
<evidence type="ECO:0000313" key="20">
    <source>
        <dbReference type="EMBL" id="NKX92976.1"/>
    </source>
</evidence>
<dbReference type="Proteomes" id="UP000774283">
    <property type="component" value="Unassembled WGS sequence"/>
</dbReference>
<dbReference type="GO" id="GO:0006650">
    <property type="term" value="P:glycerophospholipid metabolic process"/>
    <property type="evidence" value="ECO:0007669"/>
    <property type="project" value="UniProtKB-UniRule"/>
</dbReference>
<evidence type="ECO:0000256" key="8">
    <source>
        <dbReference type="ARBA" id="ARBA00023264"/>
    </source>
</evidence>
<dbReference type="GO" id="GO:0047952">
    <property type="term" value="F:glycerol-3-phosphate dehydrogenase [NAD(P)+] activity"/>
    <property type="evidence" value="ECO:0007669"/>
    <property type="project" value="UniProtKB-UniRule"/>
</dbReference>
<keyword evidence="5 13" id="KW-0520">NAD</keyword>
<feature type="binding site" evidence="13">
    <location>
        <position position="47"/>
    </location>
    <ligand>
        <name>NADPH</name>
        <dbReference type="ChEBI" id="CHEBI:57783"/>
    </ligand>
</feature>
<dbReference type="FunFam" id="3.40.50.720:FF:000019">
    <property type="entry name" value="Glycerol-3-phosphate dehydrogenase [NAD(P)+]"/>
    <property type="match status" value="1"/>
</dbReference>
<dbReference type="GO" id="GO:0005829">
    <property type="term" value="C:cytosol"/>
    <property type="evidence" value="ECO:0007669"/>
    <property type="project" value="TreeGrafter"/>
</dbReference>
<dbReference type="PIRSF" id="PIRSF000114">
    <property type="entry name" value="Glycerol-3-P_dh"/>
    <property type="match status" value="1"/>
</dbReference>
<dbReference type="EC" id="1.1.1.94" evidence="10 13"/>
<feature type="binding site" evidence="13">
    <location>
        <position position="259"/>
    </location>
    <ligand>
        <name>sn-glycerol 3-phosphate</name>
        <dbReference type="ChEBI" id="CHEBI:57597"/>
    </ligand>
</feature>
<comment type="caution">
    <text evidence="20">The sequence shown here is derived from an EMBL/GenBank/DDBJ whole genome shotgun (WGS) entry which is preliminary data.</text>
</comment>
<dbReference type="GO" id="GO:0008654">
    <property type="term" value="P:phospholipid biosynthetic process"/>
    <property type="evidence" value="ECO:0007669"/>
    <property type="project" value="UniProtKB-KW"/>
</dbReference>
<protein>
    <recommendedName>
        <fullName evidence="11 13">Glycerol-3-phosphate dehydrogenase [NAD(P)+]</fullName>
        <ecNumber evidence="10 13">1.1.1.94</ecNumber>
    </recommendedName>
    <alternativeName>
        <fullName evidence="13">NAD(P)(+)-dependent glycerol-3-phosphate dehydrogenase</fullName>
    </alternativeName>
    <alternativeName>
        <fullName evidence="12 13">NAD(P)H-dependent dihydroxyacetone-phosphate reductase</fullName>
    </alternativeName>
</protein>
<evidence type="ECO:0000256" key="17">
    <source>
        <dbReference type="RuleBase" id="RU000437"/>
    </source>
</evidence>
<feature type="binding site" evidence="13">
    <location>
        <position position="271"/>
    </location>
    <ligand>
        <name>sn-glycerol 3-phosphate</name>
        <dbReference type="ChEBI" id="CHEBI:57597"/>
    </ligand>
</feature>